<dbReference type="PANTHER" id="PTHR47805:SF1">
    <property type="entry name" value="SAGA-ASSOCIATED FACTOR 73"/>
    <property type="match status" value="1"/>
</dbReference>
<organism evidence="3 4">
    <name type="scientific">Solanum commersonii</name>
    <name type="common">Commerson's wild potato</name>
    <name type="synonym">Commerson's nightshade</name>
    <dbReference type="NCBI Taxonomy" id="4109"/>
    <lineage>
        <taxon>Eukaryota</taxon>
        <taxon>Viridiplantae</taxon>
        <taxon>Streptophyta</taxon>
        <taxon>Embryophyta</taxon>
        <taxon>Tracheophyta</taxon>
        <taxon>Spermatophyta</taxon>
        <taxon>Magnoliopsida</taxon>
        <taxon>eudicotyledons</taxon>
        <taxon>Gunneridae</taxon>
        <taxon>Pentapetalae</taxon>
        <taxon>asterids</taxon>
        <taxon>lamiids</taxon>
        <taxon>Solanales</taxon>
        <taxon>Solanaceae</taxon>
        <taxon>Solanoideae</taxon>
        <taxon>Solaneae</taxon>
        <taxon>Solanum</taxon>
    </lineage>
</organism>
<reference evidence="3 4" key="1">
    <citation type="submission" date="2020-09" db="EMBL/GenBank/DDBJ databases">
        <title>De no assembly of potato wild relative species, Solanum commersonii.</title>
        <authorList>
            <person name="Cho K."/>
        </authorList>
    </citation>
    <scope>NUCLEOTIDE SEQUENCE [LARGE SCALE GENOMIC DNA]</scope>
    <source>
        <strain evidence="3">LZ3.2</strain>
        <tissue evidence="3">Leaf</tissue>
    </source>
</reference>
<evidence type="ECO:0000313" key="3">
    <source>
        <dbReference type="EMBL" id="KAG5628156.1"/>
    </source>
</evidence>
<keyword evidence="2" id="KW-1133">Transmembrane helix</keyword>
<gene>
    <name evidence="3" type="ORF">H5410_013374</name>
</gene>
<feature type="region of interest" description="Disordered" evidence="1">
    <location>
        <begin position="1"/>
        <end position="20"/>
    </location>
</feature>
<dbReference type="OrthoDB" id="21678at2759"/>
<dbReference type="InterPro" id="IPR037804">
    <property type="entry name" value="SGF73"/>
</dbReference>
<keyword evidence="4" id="KW-1185">Reference proteome</keyword>
<protein>
    <submittedName>
        <fullName evidence="3">Uncharacterized protein</fullName>
    </submittedName>
</protein>
<keyword evidence="2" id="KW-0472">Membrane</keyword>
<dbReference type="GO" id="GO:0000124">
    <property type="term" value="C:SAGA complex"/>
    <property type="evidence" value="ECO:0007669"/>
    <property type="project" value="InterPro"/>
</dbReference>
<dbReference type="Proteomes" id="UP000824120">
    <property type="component" value="Chromosome 2"/>
</dbReference>
<comment type="caution">
    <text evidence="3">The sequence shown here is derived from an EMBL/GenBank/DDBJ whole genome shotgun (WGS) entry which is preliminary data.</text>
</comment>
<sequence>MKLNQNRDREVSGSNSSKDKSTRWFLPIYPRLLALFLKNLMVCPLGSGRMEALTRFLVAGNIQRTASEEAGRHKLAAQYIQRELREADEANLIDEEGVSIGLPFNASISALSAFIVRSPWHALLADMHVFGLRPLTDPLHLVCCNACKKPIKASQYVAHSELCKSLNSAEEIALEVNDGTVHKKRLRKERKKSLTAYSNKPISVRKKAKPELLANGFAASSCCSEELHSTVSFPKDKRISSHLNVATVRNSSMVNPGPVDCSEGAILHQEENSKMLIAGNRQLLANFGAVNGVTKSWSANSREAIPGKARFIFLHKVTVTPRFHETPRHLMSHYPLGEPLQNIIYFNQFKANDHFVKERTKSRKEKFYCEVSGEEHQERSTAGSDNTGSRAVAVKIATQVQKFCPKAEDVPHPLASKMYYSQRVVRLRSALSYMYHEASCNDSGNEFACPKVLKSNVMPADILCHSNNSHIQINYQQEKLTSQLWHLFLALVKLKWTMPDNTLDLLKSWNHVGGTVRQKSGGGLFLLVYGGIFGREGAVDVLKTRLKRYWRSPCLVGALVFVMLLIANGLWVYQGNPKNYSRYHLPDFPDGAVDIPAIPISKCFFDAACDHFFPLVEKPNLLQMVESGGCPPPMNITSQFPMNNVVPHTSIANSGSNYNSNCYSFAGQSGKQLQPMQQTEGNSAAVQNY</sequence>
<dbReference type="EMBL" id="JACXVP010000002">
    <property type="protein sequence ID" value="KAG5628156.1"/>
    <property type="molecule type" value="Genomic_DNA"/>
</dbReference>
<proteinExistence type="predicted"/>
<accession>A0A9J6AUP9</accession>
<dbReference type="AlphaFoldDB" id="A0A9J6AUP9"/>
<keyword evidence="2" id="KW-0812">Transmembrane</keyword>
<dbReference type="PANTHER" id="PTHR47805">
    <property type="entry name" value="SAGA-ASSOCIATED FACTOR 73"/>
    <property type="match status" value="1"/>
</dbReference>
<evidence type="ECO:0000256" key="2">
    <source>
        <dbReference type="SAM" id="Phobius"/>
    </source>
</evidence>
<feature type="transmembrane region" description="Helical" evidence="2">
    <location>
        <begin position="553"/>
        <end position="573"/>
    </location>
</feature>
<name>A0A9J6AUP9_SOLCO</name>
<evidence type="ECO:0000256" key="1">
    <source>
        <dbReference type="SAM" id="MobiDB-lite"/>
    </source>
</evidence>
<evidence type="ECO:0000313" key="4">
    <source>
        <dbReference type="Proteomes" id="UP000824120"/>
    </source>
</evidence>